<evidence type="ECO:0000256" key="7">
    <source>
        <dbReference type="PROSITE-ProRule" id="PRU00473"/>
    </source>
</evidence>
<keyword evidence="6 7" id="KW-0472">Membrane</keyword>
<evidence type="ECO:0000313" key="10">
    <source>
        <dbReference type="EMBL" id="GAA4892368.1"/>
    </source>
</evidence>
<dbReference type="NCBIfam" id="NF006508">
    <property type="entry name" value="PRK08944.1"/>
    <property type="match status" value="1"/>
</dbReference>
<dbReference type="PANTHER" id="PTHR30329:SF21">
    <property type="entry name" value="LIPOPROTEIN YIAD-RELATED"/>
    <property type="match status" value="1"/>
</dbReference>
<reference evidence="11" key="1">
    <citation type="journal article" date="2019" name="Int. J. Syst. Evol. Microbiol.">
        <title>The Global Catalogue of Microorganisms (GCM) 10K type strain sequencing project: providing services to taxonomists for standard genome sequencing and annotation.</title>
        <authorList>
            <consortium name="The Broad Institute Genomics Platform"/>
            <consortium name="The Broad Institute Genome Sequencing Center for Infectious Disease"/>
            <person name="Wu L."/>
            <person name="Ma J."/>
        </authorList>
    </citation>
    <scope>NUCLEOTIDE SEQUENCE [LARGE SCALE GENOMIC DNA]</scope>
    <source>
        <strain evidence="11">JCM 18401</strain>
    </source>
</reference>
<sequence>MSEFGPKRRKPTGAPAWMSTFADLSTLLMCFFVLLLAFSEMDVLKFKQVAGSMKYAFGVQNQIEVQDIPRGTSVIAMEFRPGRPEPTPLDVVQQQTADYQREALDFQPGDSSDAGGQEDLSGNSRGGSTSQSASQNTPSSKAQQAAAAPLWDQLAKKVAQELEEQIRDGAIEVESLGQQLIIRIREQGAFPAGSAFLQPRFRPVLHAVGELLTEVPGIITVTGHTDNTVISNELYRSNWDISSQRALAVGHELLSVPKFDGQRMILRGVADTQPQESNDTWAGRAANRRVEISIEQGKAKLSEAISVSP</sequence>
<dbReference type="Pfam" id="PF13677">
    <property type="entry name" value="MotB_plug"/>
    <property type="match status" value="1"/>
</dbReference>
<name>A0ABP9F1Z3_9GAMM</name>
<feature type="region of interest" description="Disordered" evidence="8">
    <location>
        <begin position="105"/>
        <end position="146"/>
    </location>
</feature>
<accession>A0ABP9F1Z3</accession>
<keyword evidence="10" id="KW-0966">Cell projection</keyword>
<organism evidence="10 11">
    <name type="scientific">Ferrimonas pelagia</name>
    <dbReference type="NCBI Taxonomy" id="1177826"/>
    <lineage>
        <taxon>Bacteria</taxon>
        <taxon>Pseudomonadati</taxon>
        <taxon>Pseudomonadota</taxon>
        <taxon>Gammaproteobacteria</taxon>
        <taxon>Alteromonadales</taxon>
        <taxon>Ferrimonadaceae</taxon>
        <taxon>Ferrimonas</taxon>
    </lineage>
</organism>
<dbReference type="InterPro" id="IPR050330">
    <property type="entry name" value="Bact_OuterMem_StrucFunc"/>
</dbReference>
<evidence type="ECO:0000259" key="9">
    <source>
        <dbReference type="PROSITE" id="PS51123"/>
    </source>
</evidence>
<evidence type="ECO:0000256" key="4">
    <source>
        <dbReference type="ARBA" id="ARBA00022692"/>
    </source>
</evidence>
<keyword evidence="5" id="KW-1133">Transmembrane helix</keyword>
<comment type="similarity">
    <text evidence="2">Belongs to the MotB family.</text>
</comment>
<dbReference type="InterPro" id="IPR036737">
    <property type="entry name" value="OmpA-like_sf"/>
</dbReference>
<evidence type="ECO:0000256" key="5">
    <source>
        <dbReference type="ARBA" id="ARBA00022989"/>
    </source>
</evidence>
<feature type="domain" description="OmpA-like" evidence="9">
    <location>
        <begin position="177"/>
        <end position="298"/>
    </location>
</feature>
<feature type="compositionally biased region" description="Polar residues" evidence="8">
    <location>
        <begin position="120"/>
        <end position="141"/>
    </location>
</feature>
<dbReference type="Pfam" id="PF00691">
    <property type="entry name" value="OmpA"/>
    <property type="match status" value="1"/>
</dbReference>
<dbReference type="InterPro" id="IPR025713">
    <property type="entry name" value="MotB-like_N_dom"/>
</dbReference>
<keyword evidence="10" id="KW-0282">Flagellum</keyword>
<dbReference type="RefSeq" id="WP_345335947.1">
    <property type="nucleotide sequence ID" value="NZ_BAABJZ010000088.1"/>
</dbReference>
<keyword evidence="4" id="KW-0812">Transmembrane</keyword>
<evidence type="ECO:0000256" key="2">
    <source>
        <dbReference type="ARBA" id="ARBA00008914"/>
    </source>
</evidence>
<comment type="subcellular location">
    <subcellularLocation>
        <location evidence="1">Cell membrane</location>
        <topology evidence="1">Single-pass membrane protein</topology>
    </subcellularLocation>
</comment>
<dbReference type="InterPro" id="IPR006665">
    <property type="entry name" value="OmpA-like"/>
</dbReference>
<keyword evidence="10" id="KW-0969">Cilium</keyword>
<protein>
    <submittedName>
        <fullName evidence="10">Flagellar motor protein MotB</fullName>
    </submittedName>
</protein>
<dbReference type="PANTHER" id="PTHR30329">
    <property type="entry name" value="STATOR ELEMENT OF FLAGELLAR MOTOR COMPLEX"/>
    <property type="match status" value="1"/>
</dbReference>
<evidence type="ECO:0000256" key="6">
    <source>
        <dbReference type="ARBA" id="ARBA00023136"/>
    </source>
</evidence>
<keyword evidence="11" id="KW-1185">Reference proteome</keyword>
<evidence type="ECO:0000256" key="3">
    <source>
        <dbReference type="ARBA" id="ARBA00022475"/>
    </source>
</evidence>
<comment type="caution">
    <text evidence="10">The sequence shown here is derived from an EMBL/GenBank/DDBJ whole genome shotgun (WGS) entry which is preliminary data.</text>
</comment>
<dbReference type="Gene3D" id="3.30.1330.60">
    <property type="entry name" value="OmpA-like domain"/>
    <property type="match status" value="1"/>
</dbReference>
<gene>
    <name evidence="10" type="ORF">GCM10023333_27060</name>
</gene>
<keyword evidence="3" id="KW-1003">Cell membrane</keyword>
<evidence type="ECO:0000256" key="8">
    <source>
        <dbReference type="SAM" id="MobiDB-lite"/>
    </source>
</evidence>
<evidence type="ECO:0000313" key="11">
    <source>
        <dbReference type="Proteomes" id="UP001499988"/>
    </source>
</evidence>
<dbReference type="SUPFAM" id="SSF103088">
    <property type="entry name" value="OmpA-like"/>
    <property type="match status" value="1"/>
</dbReference>
<evidence type="ECO:0000256" key="1">
    <source>
        <dbReference type="ARBA" id="ARBA00004162"/>
    </source>
</evidence>
<proteinExistence type="inferred from homology"/>
<dbReference type="EMBL" id="BAABJZ010000088">
    <property type="protein sequence ID" value="GAA4892368.1"/>
    <property type="molecule type" value="Genomic_DNA"/>
</dbReference>
<dbReference type="CDD" id="cd07185">
    <property type="entry name" value="OmpA_C-like"/>
    <property type="match status" value="1"/>
</dbReference>
<dbReference type="PROSITE" id="PS51123">
    <property type="entry name" value="OMPA_2"/>
    <property type="match status" value="1"/>
</dbReference>
<dbReference type="Proteomes" id="UP001499988">
    <property type="component" value="Unassembled WGS sequence"/>
</dbReference>